<gene>
    <name evidence="1" type="ORF">DICVIV_01214</name>
</gene>
<sequence>MLNDFITIVLKLSITRILQLMEDTTSGWFTIDNGTMLVWEGVCMLKLDKVIYLFKIRNEGIFSIKIPIANVKKVSSDGYWDCAEILGCFGKAGATFYYHADCIKSARQMLMVLIIYDDLYVFTDEVTFYLISTILTCPKKYQLLFARTIYSCLLEFGSKPINRYRERKILSGYIV</sequence>
<evidence type="ECO:0000313" key="1">
    <source>
        <dbReference type="EMBL" id="KJH52629.1"/>
    </source>
</evidence>
<keyword evidence="2" id="KW-1185">Reference proteome</keyword>
<proteinExistence type="predicted"/>
<protein>
    <submittedName>
        <fullName evidence="1">Uncharacterized protein</fullName>
    </submittedName>
</protein>
<dbReference type="Proteomes" id="UP000053766">
    <property type="component" value="Unassembled WGS sequence"/>
</dbReference>
<dbReference type="AlphaFoldDB" id="A0A0D8Y9F4"/>
<reference evidence="1 2" key="1">
    <citation type="submission" date="2013-11" db="EMBL/GenBank/DDBJ databases">
        <title>Draft genome of the bovine lungworm Dictyocaulus viviparus.</title>
        <authorList>
            <person name="Mitreva M."/>
        </authorList>
    </citation>
    <scope>NUCLEOTIDE SEQUENCE [LARGE SCALE GENOMIC DNA]</scope>
    <source>
        <strain evidence="1 2">HannoverDv2000</strain>
    </source>
</reference>
<evidence type="ECO:0000313" key="2">
    <source>
        <dbReference type="Proteomes" id="UP000053766"/>
    </source>
</evidence>
<dbReference type="OrthoDB" id="5871586at2759"/>
<name>A0A0D8Y9F4_DICVI</name>
<reference evidence="2" key="2">
    <citation type="journal article" date="2016" name="Sci. Rep.">
        <title>Dictyocaulus viviparus genome, variome and transcriptome elucidate lungworm biology and support future intervention.</title>
        <authorList>
            <person name="McNulty S.N."/>
            <person name="Strube C."/>
            <person name="Rosa B.A."/>
            <person name="Martin J.C."/>
            <person name="Tyagi R."/>
            <person name="Choi Y.J."/>
            <person name="Wang Q."/>
            <person name="Hallsworth Pepin K."/>
            <person name="Zhang X."/>
            <person name="Ozersky P."/>
            <person name="Wilson R.K."/>
            <person name="Sternberg P.W."/>
            <person name="Gasser R.B."/>
            <person name="Mitreva M."/>
        </authorList>
    </citation>
    <scope>NUCLEOTIDE SEQUENCE [LARGE SCALE GENOMIC DNA]</scope>
    <source>
        <strain evidence="2">HannoverDv2000</strain>
    </source>
</reference>
<dbReference type="EMBL" id="KN716162">
    <property type="protein sequence ID" value="KJH52629.1"/>
    <property type="molecule type" value="Genomic_DNA"/>
</dbReference>
<accession>A0A0D8Y9F4</accession>
<organism evidence="1 2">
    <name type="scientific">Dictyocaulus viviparus</name>
    <name type="common">Bovine lungworm</name>
    <dbReference type="NCBI Taxonomy" id="29172"/>
    <lineage>
        <taxon>Eukaryota</taxon>
        <taxon>Metazoa</taxon>
        <taxon>Ecdysozoa</taxon>
        <taxon>Nematoda</taxon>
        <taxon>Chromadorea</taxon>
        <taxon>Rhabditida</taxon>
        <taxon>Rhabditina</taxon>
        <taxon>Rhabditomorpha</taxon>
        <taxon>Strongyloidea</taxon>
        <taxon>Metastrongylidae</taxon>
        <taxon>Dictyocaulus</taxon>
    </lineage>
</organism>